<dbReference type="InterPro" id="IPR029063">
    <property type="entry name" value="SAM-dependent_MTases_sf"/>
</dbReference>
<proteinExistence type="predicted"/>
<reference evidence="9" key="1">
    <citation type="journal article" date="2019" name="Int. J. Syst. Evol. Microbiol.">
        <title>The Global Catalogue of Microorganisms (GCM) 10K type strain sequencing project: providing services to taxonomists for standard genome sequencing and annotation.</title>
        <authorList>
            <consortium name="The Broad Institute Genomics Platform"/>
            <consortium name="The Broad Institute Genome Sequencing Center for Infectious Disease"/>
            <person name="Wu L."/>
            <person name="Ma J."/>
        </authorList>
    </citation>
    <scope>NUCLEOTIDE SEQUENCE [LARGE SCALE GENOMIC DNA]</scope>
    <source>
        <strain evidence="9">NCAIM B.02333</strain>
    </source>
</reference>
<feature type="compositionally biased region" description="Pro residues" evidence="6">
    <location>
        <begin position="1"/>
        <end position="15"/>
    </location>
</feature>
<feature type="region of interest" description="Disordered" evidence="6">
    <location>
        <begin position="314"/>
        <end position="503"/>
    </location>
</feature>
<feature type="region of interest" description="Disordered" evidence="6">
    <location>
        <begin position="1"/>
        <end position="40"/>
    </location>
</feature>
<feature type="compositionally biased region" description="Low complexity" evidence="6">
    <location>
        <begin position="16"/>
        <end position="34"/>
    </location>
</feature>
<keyword evidence="5" id="KW-0949">S-adenosyl-L-methionine</keyword>
<dbReference type="PRINTS" id="PR00996">
    <property type="entry name" value="CHERMTFRASE"/>
</dbReference>
<keyword evidence="4" id="KW-0808">Transferase</keyword>
<evidence type="ECO:0000256" key="5">
    <source>
        <dbReference type="ARBA" id="ARBA00022691"/>
    </source>
</evidence>
<feature type="compositionally biased region" description="Pro residues" evidence="6">
    <location>
        <begin position="461"/>
        <end position="474"/>
    </location>
</feature>
<protein>
    <recommendedName>
        <fullName evidence="2">protein-glutamate O-methyltransferase</fullName>
        <ecNumber evidence="2">2.1.1.80</ecNumber>
    </recommendedName>
</protein>
<evidence type="ECO:0000313" key="9">
    <source>
        <dbReference type="Proteomes" id="UP001595685"/>
    </source>
</evidence>
<dbReference type="Proteomes" id="UP001595685">
    <property type="component" value="Unassembled WGS sequence"/>
</dbReference>
<dbReference type="InterPro" id="IPR036804">
    <property type="entry name" value="CheR_N_sf"/>
</dbReference>
<organism evidence="8 9">
    <name type="scientific">Aquipuribacter hungaricus</name>
    <dbReference type="NCBI Taxonomy" id="545624"/>
    <lineage>
        <taxon>Bacteria</taxon>
        <taxon>Bacillati</taxon>
        <taxon>Actinomycetota</taxon>
        <taxon>Actinomycetes</taxon>
        <taxon>Micrococcales</taxon>
        <taxon>Intrasporangiaceae</taxon>
        <taxon>Aquipuribacter</taxon>
    </lineage>
</organism>
<evidence type="ECO:0000256" key="1">
    <source>
        <dbReference type="ARBA" id="ARBA00001541"/>
    </source>
</evidence>
<comment type="catalytic activity">
    <reaction evidence="1">
        <text>L-glutamyl-[protein] + S-adenosyl-L-methionine = [protein]-L-glutamate 5-O-methyl ester + S-adenosyl-L-homocysteine</text>
        <dbReference type="Rhea" id="RHEA:24452"/>
        <dbReference type="Rhea" id="RHEA-COMP:10208"/>
        <dbReference type="Rhea" id="RHEA-COMP:10311"/>
        <dbReference type="ChEBI" id="CHEBI:29973"/>
        <dbReference type="ChEBI" id="CHEBI:57856"/>
        <dbReference type="ChEBI" id="CHEBI:59789"/>
        <dbReference type="ChEBI" id="CHEBI:82795"/>
        <dbReference type="EC" id="2.1.1.80"/>
    </reaction>
</comment>
<dbReference type="GO" id="GO:0008168">
    <property type="term" value="F:methyltransferase activity"/>
    <property type="evidence" value="ECO:0007669"/>
    <property type="project" value="UniProtKB-KW"/>
</dbReference>
<feature type="compositionally biased region" description="Low complexity" evidence="6">
    <location>
        <begin position="419"/>
        <end position="460"/>
    </location>
</feature>
<keyword evidence="9" id="KW-1185">Reference proteome</keyword>
<evidence type="ECO:0000256" key="2">
    <source>
        <dbReference type="ARBA" id="ARBA00012534"/>
    </source>
</evidence>
<evidence type="ECO:0000256" key="6">
    <source>
        <dbReference type="SAM" id="MobiDB-lite"/>
    </source>
</evidence>
<dbReference type="RefSeq" id="WP_376984274.1">
    <property type="nucleotide sequence ID" value="NZ_JBHRWW010000006.1"/>
</dbReference>
<feature type="compositionally biased region" description="Low complexity" evidence="6">
    <location>
        <begin position="325"/>
        <end position="346"/>
    </location>
</feature>
<dbReference type="GO" id="GO:0032259">
    <property type="term" value="P:methylation"/>
    <property type="evidence" value="ECO:0007669"/>
    <property type="project" value="UniProtKB-KW"/>
</dbReference>
<dbReference type="EMBL" id="JBHRWW010000006">
    <property type="protein sequence ID" value="MFC3688957.1"/>
    <property type="molecule type" value="Genomic_DNA"/>
</dbReference>
<sequence>MPEPWTPSTPAPPARPGGTATGTAPGTAAGAASVPAPPAGARPAFARPAAMTPADAVWLRDLVRRRSAIVLDESKQYLLDTRLAPVVRSEGLDSVGDLVARARAGDRRVVDLVVDAMTTNETSWFRDNGPFEALRTVVLPALVRERAAERSIRIWSAACSSGQEAYSIAMICTEVVPPGWTVDIVGTDLSPAMVQRATAGRFSQLEVNRGMPAASLVRWFERDGSHWQVSPQLRRMTRFREGNLAEPFTDLGRFDVVMLRNVLIYFDGDTKCDILRRTRAVTRPDGYLFLGAAETALGLDVGWAREQVGTTSVLRLDGAPPAAPPAGSRTTTATTRPAPAARAPLAPARPPLRPAVTPAPSSAARTPPVTRTLPATTPDRTPRTTPVPSTVVPPRPATRPPAPAPRTSAPLTSVPPLRPTTSYSTSPYSTLPSGASRAAQPASSTSPTSSPGYPTRGTTPAAPPRRPAVPPPPATGATRVPPAPRVPPARPQTPPPTDRTGGR</sequence>
<gene>
    <name evidence="8" type="ORF">ACFOLH_11450</name>
</gene>
<comment type="caution">
    <text evidence="8">The sequence shown here is derived from an EMBL/GenBank/DDBJ whole genome shotgun (WGS) entry which is preliminary data.</text>
</comment>
<dbReference type="SUPFAM" id="SSF53335">
    <property type="entry name" value="S-adenosyl-L-methionine-dependent methyltransferases"/>
    <property type="match status" value="1"/>
</dbReference>
<dbReference type="Gene3D" id="3.40.50.150">
    <property type="entry name" value="Vaccinia Virus protein VP39"/>
    <property type="match status" value="1"/>
</dbReference>
<dbReference type="PANTHER" id="PTHR24422:SF21">
    <property type="entry name" value="CHEMOTAXIS PROTEIN METHYLTRANSFERASE 1"/>
    <property type="match status" value="1"/>
</dbReference>
<dbReference type="SMART" id="SM00138">
    <property type="entry name" value="MeTrc"/>
    <property type="match status" value="1"/>
</dbReference>
<keyword evidence="3 8" id="KW-0489">Methyltransferase</keyword>
<dbReference type="Pfam" id="PF01739">
    <property type="entry name" value="CheR"/>
    <property type="match status" value="1"/>
</dbReference>
<evidence type="ECO:0000313" key="8">
    <source>
        <dbReference type="EMBL" id="MFC3688957.1"/>
    </source>
</evidence>
<feature type="compositionally biased region" description="Pro residues" evidence="6">
    <location>
        <begin position="481"/>
        <end position="497"/>
    </location>
</feature>
<evidence type="ECO:0000259" key="7">
    <source>
        <dbReference type="PROSITE" id="PS50123"/>
    </source>
</evidence>
<feature type="domain" description="CheR-type methyltransferase" evidence="7">
    <location>
        <begin position="44"/>
        <end position="295"/>
    </location>
</feature>
<dbReference type="Gene3D" id="1.10.155.10">
    <property type="entry name" value="Chemotaxis receptor methyltransferase CheR, N-terminal domain"/>
    <property type="match status" value="1"/>
</dbReference>
<feature type="compositionally biased region" description="Pro residues" evidence="6">
    <location>
        <begin position="391"/>
        <end position="404"/>
    </location>
</feature>
<dbReference type="PROSITE" id="PS50123">
    <property type="entry name" value="CHER"/>
    <property type="match status" value="1"/>
</dbReference>
<dbReference type="SUPFAM" id="SSF47757">
    <property type="entry name" value="Chemotaxis receptor methyltransferase CheR, N-terminal domain"/>
    <property type="match status" value="1"/>
</dbReference>
<evidence type="ECO:0000256" key="4">
    <source>
        <dbReference type="ARBA" id="ARBA00022679"/>
    </source>
</evidence>
<dbReference type="Pfam" id="PF03705">
    <property type="entry name" value="CheR_N"/>
    <property type="match status" value="1"/>
</dbReference>
<dbReference type="PANTHER" id="PTHR24422">
    <property type="entry name" value="CHEMOTAXIS PROTEIN METHYLTRANSFERASE"/>
    <property type="match status" value="1"/>
</dbReference>
<evidence type="ECO:0000256" key="3">
    <source>
        <dbReference type="ARBA" id="ARBA00022603"/>
    </source>
</evidence>
<name>A0ABV7WJ87_9MICO</name>
<dbReference type="CDD" id="cd02440">
    <property type="entry name" value="AdoMet_MTases"/>
    <property type="match status" value="1"/>
</dbReference>
<dbReference type="InterPro" id="IPR022641">
    <property type="entry name" value="CheR_N"/>
</dbReference>
<dbReference type="InterPro" id="IPR000780">
    <property type="entry name" value="CheR_MeTrfase"/>
</dbReference>
<dbReference type="EC" id="2.1.1.80" evidence="2"/>
<dbReference type="InterPro" id="IPR022642">
    <property type="entry name" value="CheR_C"/>
</dbReference>
<feature type="compositionally biased region" description="Low complexity" evidence="6">
    <location>
        <begin position="354"/>
        <end position="390"/>
    </location>
</feature>
<accession>A0ABV7WJ87</accession>
<dbReference type="InterPro" id="IPR050903">
    <property type="entry name" value="Bact_Chemotaxis_MeTrfase"/>
</dbReference>